<reference evidence="10" key="1">
    <citation type="submission" date="2017-02" db="UniProtKB">
        <authorList>
            <consortium name="WormBaseParasite"/>
        </authorList>
    </citation>
    <scope>IDENTIFICATION</scope>
</reference>
<evidence type="ECO:0000256" key="1">
    <source>
        <dbReference type="ARBA" id="ARBA00022723"/>
    </source>
</evidence>
<evidence type="ECO:0000313" key="8">
    <source>
        <dbReference type="Proteomes" id="UP000038040"/>
    </source>
</evidence>
<evidence type="ECO:0000256" key="5">
    <source>
        <dbReference type="SAM" id="MobiDB-lite"/>
    </source>
</evidence>
<dbReference type="GO" id="GO:0005634">
    <property type="term" value="C:nucleus"/>
    <property type="evidence" value="ECO:0007669"/>
    <property type="project" value="TreeGrafter"/>
</dbReference>
<proteinExistence type="predicted"/>
<dbReference type="OrthoDB" id="10063208at2759"/>
<dbReference type="InterPro" id="IPR001876">
    <property type="entry name" value="Znf_RanBP2"/>
</dbReference>
<name>A0A0N4ULH8_DRAME</name>
<dbReference type="SUPFAM" id="SSF90209">
    <property type="entry name" value="Ran binding protein zinc finger-like"/>
    <property type="match status" value="1"/>
</dbReference>
<dbReference type="PANTHER" id="PTHR12920">
    <property type="entry name" value="RYBP AND YAF2-RELATED"/>
    <property type="match status" value="1"/>
</dbReference>
<dbReference type="PROSITE" id="PS01358">
    <property type="entry name" value="ZF_RANBP2_1"/>
    <property type="match status" value="1"/>
</dbReference>
<dbReference type="GO" id="GO:0003677">
    <property type="term" value="F:DNA binding"/>
    <property type="evidence" value="ECO:0007669"/>
    <property type="project" value="TreeGrafter"/>
</dbReference>
<dbReference type="AlphaFoldDB" id="A0A0N4ULH8"/>
<evidence type="ECO:0000256" key="2">
    <source>
        <dbReference type="ARBA" id="ARBA00022771"/>
    </source>
</evidence>
<dbReference type="Proteomes" id="UP000038040">
    <property type="component" value="Unplaced"/>
</dbReference>
<organism evidence="8 10">
    <name type="scientific">Dracunculus medinensis</name>
    <name type="common">Guinea worm</name>
    <dbReference type="NCBI Taxonomy" id="318479"/>
    <lineage>
        <taxon>Eukaryota</taxon>
        <taxon>Metazoa</taxon>
        <taxon>Ecdysozoa</taxon>
        <taxon>Nematoda</taxon>
        <taxon>Chromadorea</taxon>
        <taxon>Rhabditida</taxon>
        <taxon>Spirurina</taxon>
        <taxon>Dracunculoidea</taxon>
        <taxon>Dracunculidae</taxon>
        <taxon>Dracunculus</taxon>
    </lineage>
</organism>
<dbReference type="InterPro" id="IPR039958">
    <property type="entry name" value="RYBP/YAF2"/>
</dbReference>
<dbReference type="WBParaSite" id="DME_0000865301-mRNA-1">
    <property type="protein sequence ID" value="DME_0000865301-mRNA-1"/>
    <property type="gene ID" value="DME_0000865301"/>
</dbReference>
<dbReference type="PROSITE" id="PS50199">
    <property type="entry name" value="ZF_RANBP2_2"/>
    <property type="match status" value="1"/>
</dbReference>
<dbReference type="Pfam" id="PF00641">
    <property type="entry name" value="Zn_ribbon_RanBP"/>
    <property type="match status" value="1"/>
</dbReference>
<dbReference type="InterPro" id="IPR036443">
    <property type="entry name" value="Znf_RanBP2_sf"/>
</dbReference>
<feature type="region of interest" description="Disordered" evidence="5">
    <location>
        <begin position="1"/>
        <end position="20"/>
    </location>
</feature>
<dbReference type="EMBL" id="UYYG01000067">
    <property type="protein sequence ID" value="VDN52595.1"/>
    <property type="molecule type" value="Genomic_DNA"/>
</dbReference>
<dbReference type="Proteomes" id="UP000274756">
    <property type="component" value="Unassembled WGS sequence"/>
</dbReference>
<evidence type="ECO:0000313" key="7">
    <source>
        <dbReference type="EMBL" id="VDN52595.1"/>
    </source>
</evidence>
<keyword evidence="9" id="KW-1185">Reference proteome</keyword>
<dbReference type="GO" id="GO:0008270">
    <property type="term" value="F:zinc ion binding"/>
    <property type="evidence" value="ECO:0007669"/>
    <property type="project" value="UniProtKB-KW"/>
</dbReference>
<keyword evidence="3" id="KW-0862">Zinc</keyword>
<dbReference type="GO" id="GO:0045893">
    <property type="term" value="P:positive regulation of DNA-templated transcription"/>
    <property type="evidence" value="ECO:0007669"/>
    <property type="project" value="InterPro"/>
</dbReference>
<dbReference type="STRING" id="318479.A0A0N4ULH8"/>
<evidence type="ECO:0000313" key="9">
    <source>
        <dbReference type="Proteomes" id="UP000274756"/>
    </source>
</evidence>
<dbReference type="GO" id="GO:0003712">
    <property type="term" value="F:transcription coregulator activity"/>
    <property type="evidence" value="ECO:0007669"/>
    <property type="project" value="TreeGrafter"/>
</dbReference>
<keyword evidence="2 4" id="KW-0863">Zinc-finger</keyword>
<accession>A0A0N4ULH8</accession>
<dbReference type="PANTHER" id="PTHR12920:SF4">
    <property type="entry name" value="GEO03726P1"/>
    <property type="match status" value="1"/>
</dbReference>
<gene>
    <name evidence="7" type="ORF">DME_LOCUS2568</name>
</gene>
<sequence length="79" mass="9114">MTSPRNQPKKRGRARTKEESEPIGWLCTVCTLINRHEMFKCEACGTRKGTSTRKPRLNQSVVQHHTVVHNFVLQQSQPK</sequence>
<evidence type="ECO:0000259" key="6">
    <source>
        <dbReference type="PROSITE" id="PS50199"/>
    </source>
</evidence>
<reference evidence="7 9" key="2">
    <citation type="submission" date="2018-11" db="EMBL/GenBank/DDBJ databases">
        <authorList>
            <consortium name="Pathogen Informatics"/>
        </authorList>
    </citation>
    <scope>NUCLEOTIDE SEQUENCE [LARGE SCALE GENOMIC DNA]</scope>
</reference>
<dbReference type="SMART" id="SM00547">
    <property type="entry name" value="ZnF_RBZ"/>
    <property type="match status" value="1"/>
</dbReference>
<evidence type="ECO:0000313" key="10">
    <source>
        <dbReference type="WBParaSite" id="DME_0000865301-mRNA-1"/>
    </source>
</evidence>
<feature type="domain" description="RanBP2-type" evidence="6">
    <location>
        <begin position="17"/>
        <end position="50"/>
    </location>
</feature>
<evidence type="ECO:0000256" key="3">
    <source>
        <dbReference type="ARBA" id="ARBA00022833"/>
    </source>
</evidence>
<dbReference type="Gene3D" id="2.30.30.380">
    <property type="entry name" value="Zn-finger domain of Sec23/24"/>
    <property type="match status" value="1"/>
</dbReference>
<keyword evidence="1" id="KW-0479">Metal-binding</keyword>
<protein>
    <submittedName>
        <fullName evidence="10">RanBP2-type domain-containing protein</fullName>
    </submittedName>
</protein>
<evidence type="ECO:0000256" key="4">
    <source>
        <dbReference type="PROSITE-ProRule" id="PRU00322"/>
    </source>
</evidence>